<name>A0A075FRR8_9EURY</name>
<accession>A0A075FRR8</accession>
<organism evidence="1">
    <name type="scientific">uncultured marine group II/III euryarchaeote AD1000_42_A01</name>
    <dbReference type="NCBI Taxonomy" id="1457767"/>
    <lineage>
        <taxon>Archaea</taxon>
        <taxon>Methanobacteriati</taxon>
        <taxon>Methanobacteriota</taxon>
        <taxon>environmental samples</taxon>
    </lineage>
</organism>
<dbReference type="AlphaFoldDB" id="A0A075FRR8"/>
<sequence length="160" mass="17539">MHLLDGSITSLLSGADLFGVIVTATYFHRQRIVRYCALDMDPDIEFHEIPLLEDHLTLKSLWWLEFGVGGVVRSHLIHRDSNGECSVPTMSPDETLRGVNDLTPGFACCNLALDSLYGSSSNVAGIPPLLQICLLNHMRISSLLTTPSLNTSVSFNSVEP</sequence>
<protein>
    <submittedName>
        <fullName evidence="1">Uncharacterized protein</fullName>
    </submittedName>
</protein>
<proteinExistence type="predicted"/>
<dbReference type="EMBL" id="KF900409">
    <property type="protein sequence ID" value="AIE93969.1"/>
    <property type="molecule type" value="Genomic_DNA"/>
</dbReference>
<evidence type="ECO:0000313" key="1">
    <source>
        <dbReference type="EMBL" id="AIE93969.1"/>
    </source>
</evidence>
<reference evidence="1" key="1">
    <citation type="journal article" date="2014" name="Genome Biol. Evol.">
        <title>Pangenome evidence for extensive interdomain horizontal transfer affecting lineage core and shell genes in uncultured planktonic thaumarchaeota and euryarchaeota.</title>
        <authorList>
            <person name="Deschamps P."/>
            <person name="Zivanovic Y."/>
            <person name="Moreira D."/>
            <person name="Rodriguez-Valera F."/>
            <person name="Lopez-Garcia P."/>
        </authorList>
    </citation>
    <scope>NUCLEOTIDE SEQUENCE</scope>
</reference>